<dbReference type="OrthoDB" id="5207704at2759"/>
<dbReference type="EMBL" id="JAOQAV010000001">
    <property type="protein sequence ID" value="KAJ4198455.1"/>
    <property type="molecule type" value="Genomic_DNA"/>
</dbReference>
<feature type="region of interest" description="Disordered" evidence="1">
    <location>
        <begin position="345"/>
        <end position="390"/>
    </location>
</feature>
<evidence type="ECO:0000256" key="1">
    <source>
        <dbReference type="SAM" id="MobiDB-lite"/>
    </source>
</evidence>
<feature type="compositionally biased region" description="Polar residues" evidence="1">
    <location>
        <begin position="345"/>
        <end position="355"/>
    </location>
</feature>
<reference evidence="2" key="1">
    <citation type="submission" date="2022-09" db="EMBL/GenBank/DDBJ databases">
        <title>Fusarium specimens isolated from Avocado Roots.</title>
        <authorList>
            <person name="Stajich J."/>
            <person name="Roper C."/>
            <person name="Heimlech-Rivalta G."/>
        </authorList>
    </citation>
    <scope>NUCLEOTIDE SEQUENCE</scope>
    <source>
        <strain evidence="2">A02</strain>
    </source>
</reference>
<dbReference type="Proteomes" id="UP001152087">
    <property type="component" value="Unassembled WGS sequence"/>
</dbReference>
<feature type="compositionally biased region" description="Acidic residues" evidence="1">
    <location>
        <begin position="368"/>
        <end position="377"/>
    </location>
</feature>
<proteinExistence type="predicted"/>
<evidence type="ECO:0000313" key="2">
    <source>
        <dbReference type="EMBL" id="KAJ4198455.1"/>
    </source>
</evidence>
<keyword evidence="3" id="KW-1185">Reference proteome</keyword>
<feature type="region of interest" description="Disordered" evidence="1">
    <location>
        <begin position="307"/>
        <end position="329"/>
    </location>
</feature>
<gene>
    <name evidence="2" type="ORF">NW755_001139</name>
</gene>
<sequence length="402" mass="44882">MCKSTQDIASFIPVAPSLTPFYNAYTSSIPTESHIQVSRLIPIASPIMETLLNSAGDLPSAISQYKHFPITPDAPSKSRGYSSRNHFIRANAKRQAQSTSTTVCRDTGFHCTTATCGTEHCHRCGEDQINRGARRPQLERVLRNELVFTGPEQLRLDYRVRHPRNRGIPRGRTQTACCSDEAEGRDLARSKVPLPSDRYRLVRKPTLEREEAFRDASTAKGNVRLRRTQPVNDDAEIAELYRIGLLYDEEKQPEEVFDLNSIQHEEPVYTIRPAKRSRKNKKSHSFSFNDPLHLDLSFTDLGGDDSIAQFLSPTPSDDGSIPQGNGPSTHSFAPLRVIYELDGSQPSFDVDTSQPPDLVSDPLSDYDCFSDSELDDLPSEREVRDSAATPSSDVWVVLGDDS</sequence>
<accession>A0A9W8V699</accession>
<name>A0A9W8V699_9HYPO</name>
<protein>
    <submittedName>
        <fullName evidence="2">Uncharacterized protein</fullName>
    </submittedName>
</protein>
<evidence type="ECO:0000313" key="3">
    <source>
        <dbReference type="Proteomes" id="UP001152087"/>
    </source>
</evidence>
<feature type="compositionally biased region" description="Polar residues" evidence="1">
    <location>
        <begin position="309"/>
        <end position="329"/>
    </location>
</feature>
<dbReference type="AlphaFoldDB" id="A0A9W8V699"/>
<organism evidence="2 3">
    <name type="scientific">Fusarium falciforme</name>
    <dbReference type="NCBI Taxonomy" id="195108"/>
    <lineage>
        <taxon>Eukaryota</taxon>
        <taxon>Fungi</taxon>
        <taxon>Dikarya</taxon>
        <taxon>Ascomycota</taxon>
        <taxon>Pezizomycotina</taxon>
        <taxon>Sordariomycetes</taxon>
        <taxon>Hypocreomycetidae</taxon>
        <taxon>Hypocreales</taxon>
        <taxon>Nectriaceae</taxon>
        <taxon>Fusarium</taxon>
        <taxon>Fusarium solani species complex</taxon>
    </lineage>
</organism>
<comment type="caution">
    <text evidence="2">The sequence shown here is derived from an EMBL/GenBank/DDBJ whole genome shotgun (WGS) entry which is preliminary data.</text>
</comment>